<evidence type="ECO:0000256" key="1">
    <source>
        <dbReference type="ARBA" id="ARBA00005964"/>
    </source>
</evidence>
<evidence type="ECO:0000256" key="2">
    <source>
        <dbReference type="ARBA" id="ARBA00022801"/>
    </source>
</evidence>
<feature type="signal peptide" evidence="3">
    <location>
        <begin position="1"/>
        <end position="17"/>
    </location>
</feature>
<dbReference type="EMBL" id="JAGMUU010000002">
    <property type="protein sequence ID" value="KAH7159431.1"/>
    <property type="molecule type" value="Genomic_DNA"/>
</dbReference>
<dbReference type="GO" id="GO:0016787">
    <property type="term" value="F:hydrolase activity"/>
    <property type="evidence" value="ECO:0007669"/>
    <property type="project" value="UniProtKB-KW"/>
</dbReference>
<dbReference type="EC" id="3.1.1.-" evidence="3"/>
<dbReference type="InterPro" id="IPR029058">
    <property type="entry name" value="AB_hydrolase_fold"/>
</dbReference>
<comment type="similarity">
    <text evidence="1 3">Belongs to the type-B carboxylesterase/lipase family.</text>
</comment>
<dbReference type="Proteomes" id="UP000717696">
    <property type="component" value="Unassembled WGS sequence"/>
</dbReference>
<dbReference type="PROSITE" id="PS00122">
    <property type="entry name" value="CARBOXYLESTERASE_B_1"/>
    <property type="match status" value="1"/>
</dbReference>
<dbReference type="InterPro" id="IPR002018">
    <property type="entry name" value="CarbesteraseB"/>
</dbReference>
<dbReference type="OrthoDB" id="408631at2759"/>
<gene>
    <name evidence="5" type="ORF">B0J13DRAFT_670202</name>
</gene>
<feature type="domain" description="Carboxylesterase type B" evidence="4">
    <location>
        <begin position="31"/>
        <end position="360"/>
    </location>
</feature>
<accession>A0A9P9JFG9</accession>
<dbReference type="SUPFAM" id="SSF53474">
    <property type="entry name" value="alpha/beta-Hydrolases"/>
    <property type="match status" value="1"/>
</dbReference>
<evidence type="ECO:0000256" key="3">
    <source>
        <dbReference type="RuleBase" id="RU361235"/>
    </source>
</evidence>
<keyword evidence="6" id="KW-1185">Reference proteome</keyword>
<protein>
    <recommendedName>
        <fullName evidence="3">Carboxylic ester hydrolase</fullName>
        <ecNumber evidence="3">3.1.1.-</ecNumber>
    </recommendedName>
</protein>
<dbReference type="Pfam" id="PF00135">
    <property type="entry name" value="COesterase"/>
    <property type="match status" value="1"/>
</dbReference>
<evidence type="ECO:0000259" key="4">
    <source>
        <dbReference type="Pfam" id="PF00135"/>
    </source>
</evidence>
<reference evidence="5" key="1">
    <citation type="journal article" date="2021" name="Nat. Commun.">
        <title>Genetic determinants of endophytism in the Arabidopsis root mycobiome.</title>
        <authorList>
            <person name="Mesny F."/>
            <person name="Miyauchi S."/>
            <person name="Thiergart T."/>
            <person name="Pickel B."/>
            <person name="Atanasova L."/>
            <person name="Karlsson M."/>
            <person name="Huettel B."/>
            <person name="Barry K.W."/>
            <person name="Haridas S."/>
            <person name="Chen C."/>
            <person name="Bauer D."/>
            <person name="Andreopoulos W."/>
            <person name="Pangilinan J."/>
            <person name="LaButti K."/>
            <person name="Riley R."/>
            <person name="Lipzen A."/>
            <person name="Clum A."/>
            <person name="Drula E."/>
            <person name="Henrissat B."/>
            <person name="Kohler A."/>
            <person name="Grigoriev I.V."/>
            <person name="Martin F.M."/>
            <person name="Hacquard S."/>
        </authorList>
    </citation>
    <scope>NUCLEOTIDE SEQUENCE</scope>
    <source>
        <strain evidence="5">MPI-CAGE-AT-0021</strain>
    </source>
</reference>
<evidence type="ECO:0000313" key="5">
    <source>
        <dbReference type="EMBL" id="KAH7159431.1"/>
    </source>
</evidence>
<name>A0A9P9JFG9_9HYPO</name>
<dbReference type="InterPro" id="IPR019826">
    <property type="entry name" value="Carboxylesterase_B_AS"/>
</dbReference>
<keyword evidence="2 3" id="KW-0378">Hydrolase</keyword>
<comment type="caution">
    <text evidence="5">The sequence shown here is derived from an EMBL/GenBank/DDBJ whole genome shotgun (WGS) entry which is preliminary data.</text>
</comment>
<keyword evidence="3" id="KW-0732">Signal</keyword>
<dbReference type="PANTHER" id="PTHR11559">
    <property type="entry name" value="CARBOXYLESTERASE"/>
    <property type="match status" value="1"/>
</dbReference>
<proteinExistence type="inferred from homology"/>
<feature type="chain" id="PRO_5040545578" description="Carboxylic ester hydrolase" evidence="3">
    <location>
        <begin position="18"/>
        <end position="469"/>
    </location>
</feature>
<sequence length="469" mass="51072">MSLRLFITATLGAVLSARQVNSAAVPPSQATIVDTLNGSYYGLYNQVYNQDIFLRVPYAQPPLKELRFRPPHSLNTTWSGLRNATELGHSCVGYGEDTEIAAKNHTSEDCLSLNIARPAGNSSTPLPVAVWIHGGGWIAGSSANGWYNVSFLVERSVQLQQPIIGVSINYRLAGWGWLHSDEVVAEGSTNVGLRDQRLALHWVKENIAAFGGDPSKITIFGESAGSHSVSSHLLAYNGRDDGLFHAAIGQSGSIAGLGPWEPTVEKLSLATANITETVCPKATDKLACLRQADFETLNNAINASLSLPYASVFGPVMDGDILVRPRVEQLRDGDFVDIPFLLGTNNDETGYYAPAGINNDLELHQGLIQAWDLNGTGWEGHEAPFLGGNPFEGRPQPYLDLAAVMSGMWVGFINNGVPYYDKQPVPEWPPYKGEDPSIMNFDAQPEYLNTRVEKEVRAAQQDFIISQLF</sequence>
<organism evidence="5 6">
    <name type="scientific">Dactylonectria estremocensis</name>
    <dbReference type="NCBI Taxonomy" id="1079267"/>
    <lineage>
        <taxon>Eukaryota</taxon>
        <taxon>Fungi</taxon>
        <taxon>Dikarya</taxon>
        <taxon>Ascomycota</taxon>
        <taxon>Pezizomycotina</taxon>
        <taxon>Sordariomycetes</taxon>
        <taxon>Hypocreomycetidae</taxon>
        <taxon>Hypocreales</taxon>
        <taxon>Nectriaceae</taxon>
        <taxon>Dactylonectria</taxon>
    </lineage>
</organism>
<evidence type="ECO:0000313" key="6">
    <source>
        <dbReference type="Proteomes" id="UP000717696"/>
    </source>
</evidence>
<dbReference type="InterPro" id="IPR050309">
    <property type="entry name" value="Type-B_Carboxylest/Lipase"/>
</dbReference>
<dbReference type="Gene3D" id="3.40.50.1820">
    <property type="entry name" value="alpha/beta hydrolase"/>
    <property type="match status" value="2"/>
</dbReference>
<dbReference type="AlphaFoldDB" id="A0A9P9JFG9"/>